<name>K1XIW4_9BACT</name>
<sequence>MHKHLITGETLIERSKRLGATDAEFIMVPWKNKESQSVTGAHNELIFEGKILSSAEMEARRFAEMSEAIMAATNRAFDEGRMFK</sequence>
<comment type="caution">
    <text evidence="1">The sequence shown here is derived from an EMBL/GenBank/DDBJ whole genome shotgun (WGS) entry which is preliminary data.</text>
</comment>
<dbReference type="EMBL" id="AMFJ01034094">
    <property type="protein sequence ID" value="EKD30305.1"/>
    <property type="molecule type" value="Genomic_DNA"/>
</dbReference>
<evidence type="ECO:0000313" key="1">
    <source>
        <dbReference type="EMBL" id="EKD30305.1"/>
    </source>
</evidence>
<accession>K1XIW4</accession>
<dbReference type="AlphaFoldDB" id="K1XIW4"/>
<gene>
    <name evidence="1" type="ORF">ACD_78C00094G0002</name>
</gene>
<organism evidence="1">
    <name type="scientific">uncultured bacterium</name>
    <name type="common">gcode 4</name>
    <dbReference type="NCBI Taxonomy" id="1234023"/>
    <lineage>
        <taxon>Bacteria</taxon>
        <taxon>environmental samples</taxon>
    </lineage>
</organism>
<reference evidence="1" key="1">
    <citation type="journal article" date="2012" name="Science">
        <title>Fermentation, hydrogen, and sulfur metabolism in multiple uncultivated bacterial phyla.</title>
        <authorList>
            <person name="Wrighton K.C."/>
            <person name="Thomas B.C."/>
            <person name="Sharon I."/>
            <person name="Miller C.S."/>
            <person name="Castelle C.J."/>
            <person name="VerBerkmoes N.C."/>
            <person name="Wilkins M.J."/>
            <person name="Hettich R.L."/>
            <person name="Lipton M.S."/>
            <person name="Williams K.H."/>
            <person name="Long P.E."/>
            <person name="Banfield J.F."/>
        </authorList>
    </citation>
    <scope>NUCLEOTIDE SEQUENCE [LARGE SCALE GENOMIC DNA]</scope>
</reference>
<proteinExistence type="predicted"/>
<protein>
    <submittedName>
        <fullName evidence="1">Uncharacterized protein</fullName>
    </submittedName>
</protein>